<dbReference type="Proteomes" id="UP001386955">
    <property type="component" value="Unassembled WGS sequence"/>
</dbReference>
<accession>A0AAN9NNC7</accession>
<name>A0AAN9NNC7_PSOTE</name>
<sequence>MRMKAWKSNWNETFLSVDVLFHSVSLPILHQSLTHPSTEPSNLPLYSSSSDPRSCDPANGSELAKWGALTFGIRTMKVWLRLSSNDAVVKAFCTIDTKSPYTISQHFCLVGTAVQKSEHTVKPTSLSHAKIESFQLGVLIISSSVSAYELVRKNGDDFLDIAFYFSSGVGSDRTSTLVESDNLSYRKEREAFFKEKDVLGGYQDCKMDAALGAKLALTKEKEKKGPSYLRSLANAFGMVYG</sequence>
<protein>
    <submittedName>
        <fullName evidence="2">Uncharacterized protein</fullName>
    </submittedName>
</protein>
<dbReference type="AlphaFoldDB" id="A0AAN9NNC7"/>
<proteinExistence type="predicted"/>
<evidence type="ECO:0000313" key="3">
    <source>
        <dbReference type="Proteomes" id="UP001386955"/>
    </source>
</evidence>
<gene>
    <name evidence="2" type="ORF">VNO78_35242</name>
</gene>
<feature type="compositionally biased region" description="Polar residues" evidence="1">
    <location>
        <begin position="34"/>
        <end position="52"/>
    </location>
</feature>
<dbReference type="EMBL" id="JAYMYS010000040">
    <property type="protein sequence ID" value="KAK7375927.1"/>
    <property type="molecule type" value="Genomic_DNA"/>
</dbReference>
<evidence type="ECO:0000256" key="1">
    <source>
        <dbReference type="SAM" id="MobiDB-lite"/>
    </source>
</evidence>
<keyword evidence="3" id="KW-1185">Reference proteome</keyword>
<organism evidence="2 3">
    <name type="scientific">Psophocarpus tetragonolobus</name>
    <name type="common">Winged bean</name>
    <name type="synonym">Dolichos tetragonolobus</name>
    <dbReference type="NCBI Taxonomy" id="3891"/>
    <lineage>
        <taxon>Eukaryota</taxon>
        <taxon>Viridiplantae</taxon>
        <taxon>Streptophyta</taxon>
        <taxon>Embryophyta</taxon>
        <taxon>Tracheophyta</taxon>
        <taxon>Spermatophyta</taxon>
        <taxon>Magnoliopsida</taxon>
        <taxon>eudicotyledons</taxon>
        <taxon>Gunneridae</taxon>
        <taxon>Pentapetalae</taxon>
        <taxon>rosids</taxon>
        <taxon>fabids</taxon>
        <taxon>Fabales</taxon>
        <taxon>Fabaceae</taxon>
        <taxon>Papilionoideae</taxon>
        <taxon>50 kb inversion clade</taxon>
        <taxon>NPAAA clade</taxon>
        <taxon>indigoferoid/millettioid clade</taxon>
        <taxon>Phaseoleae</taxon>
        <taxon>Psophocarpus</taxon>
    </lineage>
</organism>
<feature type="region of interest" description="Disordered" evidence="1">
    <location>
        <begin position="34"/>
        <end position="58"/>
    </location>
</feature>
<comment type="caution">
    <text evidence="2">The sequence shown here is derived from an EMBL/GenBank/DDBJ whole genome shotgun (WGS) entry which is preliminary data.</text>
</comment>
<evidence type="ECO:0000313" key="2">
    <source>
        <dbReference type="EMBL" id="KAK7375927.1"/>
    </source>
</evidence>
<reference evidence="2 3" key="1">
    <citation type="submission" date="2024-01" db="EMBL/GenBank/DDBJ databases">
        <title>The genomes of 5 underutilized Papilionoideae crops provide insights into root nodulation and disease resistanc.</title>
        <authorList>
            <person name="Jiang F."/>
        </authorList>
    </citation>
    <scope>NUCLEOTIDE SEQUENCE [LARGE SCALE GENOMIC DNA]</scope>
    <source>
        <strain evidence="2">DUOXIRENSHENG_FW03</strain>
        <tissue evidence="2">Leaves</tissue>
    </source>
</reference>